<proteinExistence type="predicted"/>
<organism evidence="1 2">
    <name type="scientific">Halorientalis regularis</name>
    <dbReference type="NCBI Taxonomy" id="660518"/>
    <lineage>
        <taxon>Archaea</taxon>
        <taxon>Methanobacteriati</taxon>
        <taxon>Methanobacteriota</taxon>
        <taxon>Stenosarchaea group</taxon>
        <taxon>Halobacteria</taxon>
        <taxon>Halobacteriales</taxon>
        <taxon>Haloarculaceae</taxon>
        <taxon>Halorientalis</taxon>
    </lineage>
</organism>
<reference evidence="2" key="1">
    <citation type="submission" date="2016-10" db="EMBL/GenBank/DDBJ databases">
        <authorList>
            <person name="Varghese N."/>
            <person name="Submissions S."/>
        </authorList>
    </citation>
    <scope>NUCLEOTIDE SEQUENCE [LARGE SCALE GENOMIC DNA]</scope>
    <source>
        <strain evidence="2">IBRC-M 10760</strain>
    </source>
</reference>
<evidence type="ECO:0000313" key="1">
    <source>
        <dbReference type="EMBL" id="SDG09820.1"/>
    </source>
</evidence>
<dbReference type="STRING" id="660518.SAMN05216218_11522"/>
<evidence type="ECO:0000313" key="2">
    <source>
        <dbReference type="Proteomes" id="UP000199076"/>
    </source>
</evidence>
<dbReference type="OrthoDB" id="211365at2157"/>
<dbReference type="AlphaFoldDB" id="A0A1G7RII0"/>
<protein>
    <submittedName>
        <fullName evidence="1">Uncharacterized protein</fullName>
    </submittedName>
</protein>
<dbReference type="EMBL" id="FNBK01000015">
    <property type="protein sequence ID" value="SDG09820.1"/>
    <property type="molecule type" value="Genomic_DNA"/>
</dbReference>
<gene>
    <name evidence="1" type="ORF">SAMN05216218_11522</name>
</gene>
<sequence length="75" mass="8508">MSLLHQILDILIGGLIAGLTHFTLSLVIEDPNLPVTIGVILASMYYFSRNPWGGSREQGRRWNERIDAIYERVLP</sequence>
<dbReference type="RefSeq" id="WP_092694429.1">
    <property type="nucleotide sequence ID" value="NZ_FNBK01000015.1"/>
</dbReference>
<keyword evidence="2" id="KW-1185">Reference proteome</keyword>
<dbReference type="Proteomes" id="UP000199076">
    <property type="component" value="Unassembled WGS sequence"/>
</dbReference>
<name>A0A1G7RII0_9EURY</name>
<accession>A0A1G7RII0</accession>